<organism evidence="2 3">
    <name type="scientific">Pseudomonas fluorescens</name>
    <dbReference type="NCBI Taxonomy" id="294"/>
    <lineage>
        <taxon>Bacteria</taxon>
        <taxon>Pseudomonadati</taxon>
        <taxon>Pseudomonadota</taxon>
        <taxon>Gammaproteobacteria</taxon>
        <taxon>Pseudomonadales</taxon>
        <taxon>Pseudomonadaceae</taxon>
        <taxon>Pseudomonas</taxon>
    </lineage>
</organism>
<keyword evidence="1" id="KW-1133">Transmembrane helix</keyword>
<gene>
    <name evidence="2" type="ORF">VC35_28160</name>
</gene>
<sequence>MVVSRVSFFTPRVMPNLASPAVFMMSGMTAVAGTWGVQLMSHYPGAKKKFNLISELFLDVSNWGRGGVGNIPQVRW</sequence>
<protein>
    <submittedName>
        <fullName evidence="2">Uncharacterized protein</fullName>
    </submittedName>
</protein>
<dbReference type="AlphaFoldDB" id="A0A0F4SQ06"/>
<dbReference type="Proteomes" id="UP000033588">
    <property type="component" value="Unassembled WGS sequence"/>
</dbReference>
<proteinExistence type="predicted"/>
<evidence type="ECO:0000256" key="1">
    <source>
        <dbReference type="SAM" id="Phobius"/>
    </source>
</evidence>
<accession>A0A0F4SQ06</accession>
<name>A0A0F4SQ06_PSEFL</name>
<comment type="caution">
    <text evidence="2">The sequence shown here is derived from an EMBL/GenBank/DDBJ whole genome shotgun (WGS) entry which is preliminary data.</text>
</comment>
<feature type="transmembrane region" description="Helical" evidence="1">
    <location>
        <begin position="20"/>
        <end position="40"/>
    </location>
</feature>
<keyword evidence="1" id="KW-0472">Membrane</keyword>
<dbReference type="EMBL" id="LACC01000072">
    <property type="protein sequence ID" value="KJZ33157.1"/>
    <property type="molecule type" value="Genomic_DNA"/>
</dbReference>
<evidence type="ECO:0000313" key="3">
    <source>
        <dbReference type="Proteomes" id="UP000033588"/>
    </source>
</evidence>
<evidence type="ECO:0000313" key="2">
    <source>
        <dbReference type="EMBL" id="KJZ33157.1"/>
    </source>
</evidence>
<keyword evidence="1" id="KW-0812">Transmembrane</keyword>
<reference evidence="2 3" key="1">
    <citation type="submission" date="2015-03" db="EMBL/GenBank/DDBJ databases">
        <title>Comparative genomics of Pseudomonas insights into diversity of traits involved in vanlence and defense.</title>
        <authorList>
            <person name="Qin Y."/>
        </authorList>
    </citation>
    <scope>NUCLEOTIDE SEQUENCE [LARGE SCALE GENOMIC DNA]</scope>
    <source>
        <strain evidence="2 3">C8</strain>
    </source>
</reference>